<evidence type="ECO:0000313" key="3">
    <source>
        <dbReference type="Proteomes" id="UP000198122"/>
    </source>
</evidence>
<keyword evidence="3" id="KW-1185">Reference proteome</keyword>
<protein>
    <submittedName>
        <fullName evidence="2">Phosphotransferase enzyme family protein</fullName>
    </submittedName>
</protein>
<dbReference type="AlphaFoldDB" id="A0A212T2I7"/>
<name>A0A212T2I7_9MICO</name>
<organism evidence="2 3">
    <name type="scientific">Kytococcus aerolatus</name>
    <dbReference type="NCBI Taxonomy" id="592308"/>
    <lineage>
        <taxon>Bacteria</taxon>
        <taxon>Bacillati</taxon>
        <taxon>Actinomycetota</taxon>
        <taxon>Actinomycetes</taxon>
        <taxon>Micrococcales</taxon>
        <taxon>Kytococcaceae</taxon>
        <taxon>Kytococcus</taxon>
    </lineage>
</organism>
<sequence>MVLGLNALTEDQRRFVEGHLGAGKVVTDHSWGQTDTVVLEVASDRGRVIVKAAGPSNGHIAREIRVHRAWTAPWVASGRAARLLAADEELRVLITEYLPGELVEGTPAQEDPFTYEQAGRLIAAFHAQHSTVDPSWNDSLRGRVERFLAMPHRIDATIAERVRDELAGWPTGGATVVPTHGDWQPRNWLDDHLVLRIIDFGRADLRPPEEDLVRLGRQDFLRRPELEAAFLAGYGRDPREPGAWRRMNVAEAVGTAVWALHVGDEEFEAVGHAHLARLYPR</sequence>
<dbReference type="Gene3D" id="3.90.1200.10">
    <property type="match status" value="1"/>
</dbReference>
<dbReference type="EMBL" id="FYEZ01000001">
    <property type="protein sequence ID" value="SNC60235.1"/>
    <property type="molecule type" value="Genomic_DNA"/>
</dbReference>
<reference evidence="2 3" key="1">
    <citation type="submission" date="2017-06" db="EMBL/GenBank/DDBJ databases">
        <authorList>
            <person name="Kim H.J."/>
            <person name="Triplett B.A."/>
        </authorList>
    </citation>
    <scope>NUCLEOTIDE SEQUENCE [LARGE SCALE GENOMIC DNA]</scope>
    <source>
        <strain evidence="2 3">DSM 22179</strain>
    </source>
</reference>
<dbReference type="Proteomes" id="UP000198122">
    <property type="component" value="Unassembled WGS sequence"/>
</dbReference>
<dbReference type="Pfam" id="PF01636">
    <property type="entry name" value="APH"/>
    <property type="match status" value="1"/>
</dbReference>
<dbReference type="SUPFAM" id="SSF56112">
    <property type="entry name" value="Protein kinase-like (PK-like)"/>
    <property type="match status" value="1"/>
</dbReference>
<keyword evidence="2" id="KW-0808">Transferase</keyword>
<evidence type="ECO:0000259" key="1">
    <source>
        <dbReference type="Pfam" id="PF01636"/>
    </source>
</evidence>
<dbReference type="OrthoDB" id="21342at2"/>
<dbReference type="GO" id="GO:0016740">
    <property type="term" value="F:transferase activity"/>
    <property type="evidence" value="ECO:0007669"/>
    <property type="project" value="UniProtKB-KW"/>
</dbReference>
<accession>A0A212T2I7</accession>
<dbReference type="InterPro" id="IPR011009">
    <property type="entry name" value="Kinase-like_dom_sf"/>
</dbReference>
<dbReference type="RefSeq" id="WP_088817270.1">
    <property type="nucleotide sequence ID" value="NZ_FYEZ01000001.1"/>
</dbReference>
<proteinExistence type="predicted"/>
<gene>
    <name evidence="2" type="ORF">SAMN05445756_0234</name>
</gene>
<evidence type="ECO:0000313" key="2">
    <source>
        <dbReference type="EMBL" id="SNC60235.1"/>
    </source>
</evidence>
<feature type="domain" description="Aminoglycoside phosphotransferase" evidence="1">
    <location>
        <begin position="28"/>
        <end position="241"/>
    </location>
</feature>
<dbReference type="InterPro" id="IPR002575">
    <property type="entry name" value="Aminoglycoside_PTrfase"/>
</dbReference>